<evidence type="ECO:0000256" key="1">
    <source>
        <dbReference type="SAM" id="MobiDB-lite"/>
    </source>
</evidence>
<feature type="compositionally biased region" description="Low complexity" evidence="1">
    <location>
        <begin position="881"/>
        <end position="898"/>
    </location>
</feature>
<proteinExistence type="predicted"/>
<dbReference type="InterPro" id="IPR008638">
    <property type="entry name" value="FhaB/CdiA-like_TPS"/>
</dbReference>
<dbReference type="SUPFAM" id="SSF51126">
    <property type="entry name" value="Pectin lyase-like"/>
    <property type="match status" value="1"/>
</dbReference>
<dbReference type="SMART" id="SM00912">
    <property type="entry name" value="Haemagg_act"/>
    <property type="match status" value="1"/>
</dbReference>
<comment type="caution">
    <text evidence="3">The sequence shown here is derived from an EMBL/GenBank/DDBJ whole genome shotgun (WGS) entry which is preliminary data.</text>
</comment>
<feature type="non-terminal residue" evidence="3">
    <location>
        <position position="987"/>
    </location>
</feature>
<feature type="domain" description="Filamentous haemagglutinin FhaB/tRNA nuclease CdiA-like TPS" evidence="2">
    <location>
        <begin position="33"/>
        <end position="147"/>
    </location>
</feature>
<dbReference type="Proteomes" id="UP000664844">
    <property type="component" value="Unassembled WGS sequence"/>
</dbReference>
<name>A0ABS3FXW5_9CYAN</name>
<evidence type="ECO:0000313" key="4">
    <source>
        <dbReference type="Proteomes" id="UP000664844"/>
    </source>
</evidence>
<sequence>MISPIIRIYIGWLFTLSLYGTFAIQPTHAQPIVPGTDTQTQVTPDGNTFNIEGGTISDDGSNLFHTFAEFGLNAGEIANFMSNPQIQNILTRINGGNPSIINGLIQVTGGQSNLFLMNPSGILFGSGARLNVPGSFMATTADLIGLSGSDSVQWFDAKQTNLYSSLVGSPSQLVFSMPEAAAIVNAGNLGVGPNQNLTLVGGSVVSTGTLSAQGNLIVAGVSGQSLVRISQVGHLLSFEVDPYLLQTAPTVSSASREVRFNPLSLPELLAGGGGTHATGVQLNADGTVTLTGSGLRLEHGDVSSQQLQAQTAIVFATGNLTVAESQLETTGNLHLQADNEVRFEDTPMNPVEVKVGRNLQIRGDRSVTLDLLNHPDSQIQVQGNLTVVSDGDISLDGAFHSRGNLMIFNTASQPTAFQSRNELALMAGGNVVFGNYTGGPLRVDSLGGIEGGKISLTIAEDGNASPGGVHLSAGGRSTSHPPINDSLELSPGSIVVGEIAIASLGRSLEVQATGSIQTGTISTDGGDITLNSGSHLTPGGISSAGGDITLSSAGGRIDTTGGTLNASSSSNPQGGAIALTAENPIISGDLITENNTIQINGPLELSDATTFGTTGTVEDAGGGNIQVTGTINGTFQLNLEAGTGDVVLGGAVGNEVAIAGLSVRAQTIDLQSDVTSQGAIAIDATGTVTLGDRLTTTGGTVNITATDAIETDDITTSGASIHLNSQNSQITTGNLESAAIASDGGTISLRSFSGLSTGAIDTHSTVGAGGDVTLQTQQNDIQTSFINTEGASIGGNVEIQTPGSVRIVDSFLSQTGGEFSISTAAPQGGEITITHGKSEFVIGDVDGNGIIENGTLAAITTGSGEFLSLGESVSRSRIYLNPNPSSESSTSEPASESEATPDETATNEEETESSDPSSPSESDPEPEEETPEETDSTPSDSPTDLGEETPPVEETTAVDPDPTPETPEADSPTPSEPVAVSEPAVTP</sequence>
<evidence type="ECO:0000313" key="3">
    <source>
        <dbReference type="EMBL" id="MBO0351446.1"/>
    </source>
</evidence>
<dbReference type="InterPro" id="IPR012334">
    <property type="entry name" value="Pectin_lyas_fold"/>
</dbReference>
<reference evidence="3 4" key="1">
    <citation type="submission" date="2021-03" db="EMBL/GenBank/DDBJ databases">
        <title>Metabolic Capacity of the Antarctic Cyanobacterium Phormidium pseudopriestleyi that Sustains Oxygenic Photosynthesis in the Presence of Hydrogen Sulfide.</title>
        <authorList>
            <person name="Lumian J.E."/>
            <person name="Jungblut A.D."/>
            <person name="Dillon M.L."/>
            <person name="Hawes I."/>
            <person name="Doran P.T."/>
            <person name="Mackey T.J."/>
            <person name="Dick G.J."/>
            <person name="Grettenberger C.L."/>
            <person name="Sumner D.Y."/>
        </authorList>
    </citation>
    <scope>NUCLEOTIDE SEQUENCE [LARGE SCALE GENOMIC DNA]</scope>
    <source>
        <strain evidence="3 4">FRX01</strain>
    </source>
</reference>
<dbReference type="Pfam" id="PF05860">
    <property type="entry name" value="TPS"/>
    <property type="match status" value="1"/>
</dbReference>
<protein>
    <submittedName>
        <fullName evidence="3">Filamentous hemagglutinin N-terminal domain-containing protein</fullName>
    </submittedName>
</protein>
<dbReference type="InterPro" id="IPR011050">
    <property type="entry name" value="Pectin_lyase_fold/virulence"/>
</dbReference>
<accession>A0ABS3FXW5</accession>
<dbReference type="Gene3D" id="2.160.20.10">
    <property type="entry name" value="Single-stranded right-handed beta-helix, Pectin lyase-like"/>
    <property type="match status" value="1"/>
</dbReference>
<organism evidence="3 4">
    <name type="scientific">Phormidium pseudopriestleyi FRX01</name>
    <dbReference type="NCBI Taxonomy" id="1759528"/>
    <lineage>
        <taxon>Bacteria</taxon>
        <taxon>Bacillati</taxon>
        <taxon>Cyanobacteriota</taxon>
        <taxon>Cyanophyceae</taxon>
        <taxon>Oscillatoriophycideae</taxon>
        <taxon>Oscillatoriales</taxon>
        <taxon>Oscillatoriaceae</taxon>
        <taxon>Phormidium</taxon>
    </lineage>
</organism>
<gene>
    <name evidence="3" type="ORF">J0895_20665</name>
</gene>
<feature type="compositionally biased region" description="Acidic residues" evidence="1">
    <location>
        <begin position="899"/>
        <end position="913"/>
    </location>
</feature>
<feature type="region of interest" description="Disordered" evidence="1">
    <location>
        <begin position="878"/>
        <end position="987"/>
    </location>
</feature>
<dbReference type="RefSeq" id="WP_207089885.1">
    <property type="nucleotide sequence ID" value="NZ_JAFLQW010000546.1"/>
</dbReference>
<dbReference type="EMBL" id="JAFLQW010000546">
    <property type="protein sequence ID" value="MBO0351446.1"/>
    <property type="molecule type" value="Genomic_DNA"/>
</dbReference>
<evidence type="ECO:0000259" key="2">
    <source>
        <dbReference type="SMART" id="SM00912"/>
    </source>
</evidence>
<dbReference type="NCBIfam" id="TIGR01901">
    <property type="entry name" value="adhes_NPXG"/>
    <property type="match status" value="1"/>
</dbReference>
<keyword evidence="4" id="KW-1185">Reference proteome</keyword>
<feature type="compositionally biased region" description="Acidic residues" evidence="1">
    <location>
        <begin position="922"/>
        <end position="935"/>
    </location>
</feature>